<comment type="caution">
    <text evidence="2">The sequence shown here is derived from an EMBL/GenBank/DDBJ whole genome shotgun (WGS) entry which is preliminary data.</text>
</comment>
<reference evidence="2 4" key="1">
    <citation type="submission" date="2019-07" db="EMBL/GenBank/DDBJ databases">
        <title>Genomes of sea-ice associated Colwellia species.</title>
        <authorList>
            <person name="Bowman J.P."/>
        </authorList>
    </citation>
    <scope>NUCLEOTIDE SEQUENCE [LARGE SCALE GENOMIC DNA]</scope>
    <source>
        <strain evidence="1 3">ACAM 607</strain>
        <strain evidence="2 4">IC036</strain>
    </source>
</reference>
<organism evidence="2 4">
    <name type="scientific">Colwellia hornerae</name>
    <dbReference type="NCBI Taxonomy" id="89402"/>
    <lineage>
        <taxon>Bacteria</taxon>
        <taxon>Pseudomonadati</taxon>
        <taxon>Pseudomonadota</taxon>
        <taxon>Gammaproteobacteria</taxon>
        <taxon>Alteromonadales</taxon>
        <taxon>Colwelliaceae</taxon>
        <taxon>Colwellia</taxon>
    </lineage>
</organism>
<evidence type="ECO:0000313" key="1">
    <source>
        <dbReference type="EMBL" id="TWX53241.1"/>
    </source>
</evidence>
<sequence>MKITRSHEQWRTILNEQQTSGLTIIDYCREHQLATSSFYVFRKKLGVTSNSFVRTQVTQQVEVITQQPLIELTLGKATLRLPSSTSATYLGQVLRALV</sequence>
<accession>A0A5C6Q1X1</accession>
<dbReference type="Proteomes" id="UP000321917">
    <property type="component" value="Unassembled WGS sequence"/>
</dbReference>
<evidence type="ECO:0000313" key="2">
    <source>
        <dbReference type="EMBL" id="TWX62454.1"/>
    </source>
</evidence>
<evidence type="ECO:0000313" key="4">
    <source>
        <dbReference type="Proteomes" id="UP000321917"/>
    </source>
</evidence>
<dbReference type="OrthoDB" id="5769209at2"/>
<evidence type="ECO:0000313" key="3">
    <source>
        <dbReference type="Proteomes" id="UP000321525"/>
    </source>
</evidence>
<dbReference type="AlphaFoldDB" id="A0A5C6Q1X1"/>
<dbReference type="Proteomes" id="UP000321525">
    <property type="component" value="Unassembled WGS sequence"/>
</dbReference>
<keyword evidence="3" id="KW-1185">Reference proteome</keyword>
<dbReference type="NCBIfam" id="NF047593">
    <property type="entry name" value="IS66_ISAeme5_TnpA"/>
    <property type="match status" value="1"/>
</dbReference>
<dbReference type="EMBL" id="VOLQ01000082">
    <property type="protein sequence ID" value="TWX62454.1"/>
    <property type="molecule type" value="Genomic_DNA"/>
</dbReference>
<dbReference type="EMBL" id="VOLR01000061">
    <property type="protein sequence ID" value="TWX53241.1"/>
    <property type="molecule type" value="Genomic_DNA"/>
</dbReference>
<dbReference type="RefSeq" id="WP_146801326.1">
    <property type="nucleotide sequence ID" value="NZ_VOLP01000058.1"/>
</dbReference>
<protein>
    <submittedName>
        <fullName evidence="2">IS66 family insertion sequence element accessory protein TnpB</fullName>
    </submittedName>
</protein>
<proteinExistence type="predicted"/>
<gene>
    <name evidence="1" type="ORF">ESZ26_18845</name>
    <name evidence="2" type="ORF">ESZ27_18805</name>
</gene>
<name>A0A5C6Q1X1_9GAMM</name>